<evidence type="ECO:0000256" key="1">
    <source>
        <dbReference type="SAM" id="SignalP"/>
    </source>
</evidence>
<comment type="caution">
    <text evidence="2">The sequence shown here is derived from an EMBL/GenBank/DDBJ whole genome shotgun (WGS) entry which is preliminary data.</text>
</comment>
<gene>
    <name evidence="2" type="ORF">B0H63DRAFT_456392</name>
</gene>
<feature type="signal peptide" evidence="1">
    <location>
        <begin position="1"/>
        <end position="19"/>
    </location>
</feature>
<feature type="chain" id="PRO_5042253770" evidence="1">
    <location>
        <begin position="20"/>
        <end position="201"/>
    </location>
</feature>
<dbReference type="EMBL" id="JAULSW010000001">
    <property type="protein sequence ID" value="KAK3392685.1"/>
    <property type="molecule type" value="Genomic_DNA"/>
</dbReference>
<keyword evidence="1" id="KW-0732">Signal</keyword>
<reference evidence="2" key="2">
    <citation type="submission" date="2023-06" db="EMBL/GenBank/DDBJ databases">
        <authorList>
            <consortium name="Lawrence Berkeley National Laboratory"/>
            <person name="Haridas S."/>
            <person name="Hensen N."/>
            <person name="Bonometti L."/>
            <person name="Westerberg I."/>
            <person name="Brannstrom I.O."/>
            <person name="Guillou S."/>
            <person name="Cros-Aarteil S."/>
            <person name="Calhoun S."/>
            <person name="Kuo A."/>
            <person name="Mondo S."/>
            <person name="Pangilinan J."/>
            <person name="Riley R."/>
            <person name="LaButti K."/>
            <person name="Andreopoulos B."/>
            <person name="Lipzen A."/>
            <person name="Chen C."/>
            <person name="Yanf M."/>
            <person name="Daum C."/>
            <person name="Ng V."/>
            <person name="Clum A."/>
            <person name="Steindorff A."/>
            <person name="Ohm R."/>
            <person name="Martin F."/>
            <person name="Silar P."/>
            <person name="Natvig D."/>
            <person name="Lalanne C."/>
            <person name="Gautier V."/>
            <person name="Ament-velasquez S.L."/>
            <person name="Kruys A."/>
            <person name="Hutchinson M.I."/>
            <person name="Powell A.J."/>
            <person name="Barry K."/>
            <person name="Miller A.N."/>
            <person name="Grigoriev I.V."/>
            <person name="Debuchy R."/>
            <person name="Gladieux P."/>
            <person name="Thoren M.H."/>
            <person name="Johannesson H."/>
        </authorList>
    </citation>
    <scope>NUCLEOTIDE SEQUENCE</scope>
    <source>
        <strain evidence="2">CBS 232.78</strain>
    </source>
</reference>
<evidence type="ECO:0000313" key="3">
    <source>
        <dbReference type="Proteomes" id="UP001285441"/>
    </source>
</evidence>
<name>A0AAE0P465_9PEZI</name>
<evidence type="ECO:0000313" key="2">
    <source>
        <dbReference type="EMBL" id="KAK3392685.1"/>
    </source>
</evidence>
<dbReference type="Proteomes" id="UP001285441">
    <property type="component" value="Unassembled WGS sequence"/>
</dbReference>
<keyword evidence="3" id="KW-1185">Reference proteome</keyword>
<reference evidence="2" key="1">
    <citation type="journal article" date="2023" name="Mol. Phylogenet. Evol.">
        <title>Genome-scale phylogeny and comparative genomics of the fungal order Sordariales.</title>
        <authorList>
            <person name="Hensen N."/>
            <person name="Bonometti L."/>
            <person name="Westerberg I."/>
            <person name="Brannstrom I.O."/>
            <person name="Guillou S."/>
            <person name="Cros-Aarteil S."/>
            <person name="Calhoun S."/>
            <person name="Haridas S."/>
            <person name="Kuo A."/>
            <person name="Mondo S."/>
            <person name="Pangilinan J."/>
            <person name="Riley R."/>
            <person name="LaButti K."/>
            <person name="Andreopoulos B."/>
            <person name="Lipzen A."/>
            <person name="Chen C."/>
            <person name="Yan M."/>
            <person name="Daum C."/>
            <person name="Ng V."/>
            <person name="Clum A."/>
            <person name="Steindorff A."/>
            <person name="Ohm R.A."/>
            <person name="Martin F."/>
            <person name="Silar P."/>
            <person name="Natvig D.O."/>
            <person name="Lalanne C."/>
            <person name="Gautier V."/>
            <person name="Ament-Velasquez S.L."/>
            <person name="Kruys A."/>
            <person name="Hutchinson M.I."/>
            <person name="Powell A.J."/>
            <person name="Barry K."/>
            <person name="Miller A.N."/>
            <person name="Grigoriev I.V."/>
            <person name="Debuchy R."/>
            <person name="Gladieux P."/>
            <person name="Hiltunen Thoren M."/>
            <person name="Johannesson H."/>
        </authorList>
    </citation>
    <scope>NUCLEOTIDE SEQUENCE</scope>
    <source>
        <strain evidence="2">CBS 232.78</strain>
    </source>
</reference>
<proteinExistence type="predicted"/>
<protein>
    <submittedName>
        <fullName evidence="2">Uncharacterized protein</fullName>
    </submittedName>
</protein>
<organism evidence="2 3">
    <name type="scientific">Podospora didyma</name>
    <dbReference type="NCBI Taxonomy" id="330526"/>
    <lineage>
        <taxon>Eukaryota</taxon>
        <taxon>Fungi</taxon>
        <taxon>Dikarya</taxon>
        <taxon>Ascomycota</taxon>
        <taxon>Pezizomycotina</taxon>
        <taxon>Sordariomycetes</taxon>
        <taxon>Sordariomycetidae</taxon>
        <taxon>Sordariales</taxon>
        <taxon>Podosporaceae</taxon>
        <taxon>Podospora</taxon>
    </lineage>
</organism>
<dbReference type="AlphaFoldDB" id="A0AAE0P465"/>
<accession>A0AAE0P465</accession>
<sequence length="201" mass="20108">MFSTRILAVLATMALGALASPVNTTASNAAIDKCSLVRCASGTTCVVIANRAVCIPIPKGEQCGTKVCPYGLTCCNASCGKCVEPGMMCTQEACLPLALTVPAPVAPTAINPLPPRKQCGPTLCAVGDVCCNSSCGICTKPGGFCTQQFCEPKPPLSGDGIICGATVCAAGKVCCNASCGICTDPEAACTQQVCSSSAKLG</sequence>